<accession>A0A0L8V7Q2</accession>
<evidence type="ECO:0000256" key="1">
    <source>
        <dbReference type="ARBA" id="ARBA00022737"/>
    </source>
</evidence>
<dbReference type="InterPro" id="IPR008979">
    <property type="entry name" value="Galactose-bd-like_sf"/>
</dbReference>
<dbReference type="InterPro" id="IPR003410">
    <property type="entry name" value="HYR_dom"/>
</dbReference>
<dbReference type="PROSITE" id="PS50825">
    <property type="entry name" value="HYR"/>
    <property type="match status" value="5"/>
</dbReference>
<keyword evidence="4" id="KW-1185">Reference proteome</keyword>
<reference evidence="4" key="1">
    <citation type="submission" date="2015-07" db="EMBL/GenBank/DDBJ databases">
        <title>Genome sequencing of Sunxiuqinia dokdonensis strain SK.</title>
        <authorList>
            <person name="Ahn S."/>
            <person name="Kim B.-C."/>
        </authorList>
    </citation>
    <scope>NUCLEOTIDE SEQUENCE [LARGE SCALE GENOMIC DNA]</scope>
    <source>
        <strain evidence="4">SK</strain>
    </source>
</reference>
<dbReference type="Pfam" id="PF02494">
    <property type="entry name" value="HYR"/>
    <property type="match status" value="5"/>
</dbReference>
<dbReference type="PANTHER" id="PTHR24273">
    <property type="entry name" value="FI04643P-RELATED"/>
    <property type="match status" value="1"/>
</dbReference>
<dbReference type="InterPro" id="IPR025667">
    <property type="entry name" value="SprB_repeat"/>
</dbReference>
<dbReference type="Pfam" id="PF13573">
    <property type="entry name" value="SprB"/>
    <property type="match status" value="1"/>
</dbReference>
<dbReference type="PATRIC" id="fig|1409788.3.peg.2795"/>
<dbReference type="Proteomes" id="UP000036958">
    <property type="component" value="Unassembled WGS sequence"/>
</dbReference>
<organism evidence="3 4">
    <name type="scientific">Sunxiuqinia dokdonensis</name>
    <dbReference type="NCBI Taxonomy" id="1409788"/>
    <lineage>
        <taxon>Bacteria</taxon>
        <taxon>Pseudomonadati</taxon>
        <taxon>Bacteroidota</taxon>
        <taxon>Bacteroidia</taxon>
        <taxon>Marinilabiliales</taxon>
        <taxon>Prolixibacteraceae</taxon>
        <taxon>Sunxiuqinia</taxon>
    </lineage>
</organism>
<evidence type="ECO:0000259" key="2">
    <source>
        <dbReference type="PROSITE" id="PS50825"/>
    </source>
</evidence>
<dbReference type="PANTHER" id="PTHR24273:SF32">
    <property type="entry name" value="HYALIN"/>
    <property type="match status" value="1"/>
</dbReference>
<gene>
    <name evidence="3" type="ORF">NC99_27110</name>
</gene>
<proteinExistence type="predicted"/>
<dbReference type="STRING" id="1409788.NC99_27110"/>
<feature type="domain" description="HYR" evidence="2">
    <location>
        <begin position="1437"/>
        <end position="1533"/>
    </location>
</feature>
<feature type="domain" description="HYR" evidence="2">
    <location>
        <begin position="1088"/>
        <end position="1166"/>
    </location>
</feature>
<evidence type="ECO:0000313" key="3">
    <source>
        <dbReference type="EMBL" id="KOH44481.1"/>
    </source>
</evidence>
<comment type="caution">
    <text evidence="3">The sequence shown here is derived from an EMBL/GenBank/DDBJ whole genome shotgun (WGS) entry which is preliminary data.</text>
</comment>
<feature type="domain" description="HYR" evidence="2">
    <location>
        <begin position="843"/>
        <end position="925"/>
    </location>
</feature>
<keyword evidence="1" id="KW-0677">Repeat</keyword>
<protein>
    <recommendedName>
        <fullName evidence="2">HYR domain-containing protein</fullName>
    </recommendedName>
</protein>
<dbReference type="Gene3D" id="2.60.40.2700">
    <property type="match status" value="1"/>
</dbReference>
<feature type="domain" description="HYR" evidence="2">
    <location>
        <begin position="1005"/>
        <end position="1087"/>
    </location>
</feature>
<dbReference type="EMBL" id="LGIA01000161">
    <property type="protein sequence ID" value="KOH44481.1"/>
    <property type="molecule type" value="Genomic_DNA"/>
</dbReference>
<evidence type="ECO:0000313" key="4">
    <source>
        <dbReference type="Proteomes" id="UP000036958"/>
    </source>
</evidence>
<dbReference type="Gene3D" id="2.60.120.260">
    <property type="entry name" value="Galactose-binding domain-like"/>
    <property type="match status" value="1"/>
</dbReference>
<dbReference type="SUPFAM" id="SSF49785">
    <property type="entry name" value="Galactose-binding domain-like"/>
    <property type="match status" value="1"/>
</dbReference>
<name>A0A0L8V7Q2_9BACT</name>
<dbReference type="InterPro" id="IPR045829">
    <property type="entry name" value="PKD_6"/>
</dbReference>
<feature type="domain" description="HYR" evidence="2">
    <location>
        <begin position="1623"/>
        <end position="1719"/>
    </location>
</feature>
<sequence>MDVGSSAIVNVGNSLIIGGNLNNSGEVVVEDDLDVTGQTNNKTSQTMLDVGGDFHSGGNLNNSGTVVVDGDLTLNTISDADLNVNSGLVVVNGDLTKSGNIAVSPGSDIIVVGTFYSEGGNTWIQNGADFYVFGTSNCSGSNCSLIQDYTDWESDGNQGGQYVIYSPPAYCSGNAVAVVSFTGVPDSGDAVGAPDNNGSQLHETNDGVTLDIAGGNILLAGGTVDARWRRSSNNATQIRVEISVDGSAWTEVATYTINTQNTWLTQTIPLSIDTRFIQFTSVNGWDLDLDAVSYNTPCRLSDPLEITTTHTDISCVGQNDGEINASGSGGQSPYQYKLNAGSYQSSGTFTGLAAGNYTVWMKDASGTEISTLLTINLPAIPPDDQNSAGNDSWVGHFYKRADATASAPSDANAFARYLGNRTMTETFDQSFNEAGSCFPLNSNGTFHCSVYTEYFAVKYRMNSTRTGIYVADMGSDDGIRLTVDNVKVFDNWKQRGYVVDQKILFELTGRSSLLYEYYESGGGNRVSFQNLTKVPNNLTNGVSQTLCQGASTTPITANDSYTEAPISSIGSYTVTYQWQQASSAEGPWTDIDGANTQNYTPVADSPGTFYFRRELTVSKANAGLVSIPVTATDFSDIATVTVSPLPAAAGTISGPSSVNDGESGIAYSVPVVTGADNYAWSYSGTGATINGTTENITIDFAPGATSGMLTVYATNACGNGGASANFPITVSSATPGITVSPISGLETTEAGGQASFTVVLDTPPTNNVSITIESSDITEGTTDKSVLNFDDSNWNIPQTVTITGVDDPDEDGNISYTVILNAASSDDLNYHGINPDDVAVTNIDDEIPLSITCPEDQVGSVDASCNFAMPDFTGMAVIEGGQGTVVVSQSPLPGTSITANTTFTLTATDESETSVSCSAELTLIDEILPLVTCPGNQSINANANCEATLPDYTSLVNATDNCGQPLTIIQYPAPGSIISATTAVTISATDDSNNTGSCEFSVILNDVTAPLINCPANQTIEADASCDAVLPDYRSLAVVTDNCDDTPTVTQEPAPGTIISGITTVVLTATDEAGNSPSCSFQVSVADNEPPIIACPEPITVGNDPYMCSAVITDLGTPVADDNCGVAFITNDAPPIFNVGQTTVTWTVTDVNGNSNTCEQLVTVVDDEAPLISCYDNEIVYVPTSFNSIDYPFNETFFDDNCAVTDFVWTMSGATTRSSSSSGINPLGEQSLNVGTTTIQIMVRDGAGNETDCSFNINVEQVDDPTAICPGDIYLGCNPSDFPANLGEMNYYMEAGWELYSETSVLGNETAVSGADCVYERTRTYTATFRFYWWIFHLDTKVITCTRTYTYKKDTEAPSLSGVPPDATVEYNNIPTAPTVTVSDNCDAGTSLTYSQSSTQNPDVNHSGHYNYTITRTWEAIDDCENTTTSSQVITVQDTQAPQITCPDNVEEAAGPGICTRQLTIPNPVVSDNGKLQSLTWTMSGATEASSPTTGINYLGQQLFNPGETSVTYTATDVSGRTSTCSFTVAILDEEAPLVNCPVGVTASCVKDIPLPATTLAEFIALGGTVSDNCTTNDNLIFSWEDDVTDKKDAINPCEVVRTYTITDESDNVASCTQTFTISDATAPVIVDCPDDITDSADENCEKILTIAAPTNFTDGCGFGDVTVYHAYTIDGSLIEAAGGILDIAFPKGTTIITWSFEDECGNTGTCEQAITIEDNTAPTASCPVSQQLDAEGNCSALLVDYTTLLIGLNDNCDADPTVTQRPVVNTEVFADTEIWLIYADEDGNQDSCSFMVNLTNLAPLEISEMIYDENQSGEGAVGSGQKPFITSTHPYEIDRDEAAPEDYTYTWLVLDQSGTDVEPDISFPDSNPRHAVIPFSENYFTEGETYTIRVIKEQLTGNCSAVFELDIEVQETDFNSGVEPLGPTCQDGGTGAPTVVFWDVDFTGGVEPYAFEFSISDDIDGCTGKVSNLFTNDSESIVTTEHCDATYAVAVTKESGAPAVQIAFTFISEAGVDKDFNLTIQSATDHFSITKQTINNDESDNVTLWGVPNTSDIETD</sequence>
<dbReference type="Pfam" id="PF19408">
    <property type="entry name" value="PKD_6"/>
    <property type="match status" value="1"/>
</dbReference>